<dbReference type="EMBL" id="CP099423">
    <property type="protein sequence ID" value="USW54033.1"/>
    <property type="molecule type" value="Genomic_DNA"/>
</dbReference>
<evidence type="ECO:0000313" key="2">
    <source>
        <dbReference type="EMBL" id="USW54033.1"/>
    </source>
</evidence>
<proteinExistence type="predicted"/>
<feature type="compositionally biased region" description="Polar residues" evidence="1">
    <location>
        <begin position="1"/>
        <end position="21"/>
    </location>
</feature>
<organism evidence="2 3">
    <name type="scientific">Septoria linicola</name>
    <dbReference type="NCBI Taxonomy" id="215465"/>
    <lineage>
        <taxon>Eukaryota</taxon>
        <taxon>Fungi</taxon>
        <taxon>Dikarya</taxon>
        <taxon>Ascomycota</taxon>
        <taxon>Pezizomycotina</taxon>
        <taxon>Dothideomycetes</taxon>
        <taxon>Dothideomycetidae</taxon>
        <taxon>Mycosphaerellales</taxon>
        <taxon>Mycosphaerellaceae</taxon>
        <taxon>Septoria</taxon>
    </lineage>
</organism>
<keyword evidence="3" id="KW-1185">Reference proteome</keyword>
<dbReference type="AlphaFoldDB" id="A0A9Q9EM30"/>
<sequence length="267" mass="29528">MSTQTQGSAEDESSSGPSTPESLGGCRELPMASRTMQQFSSDALFGPLGVGLWSRSAFPTTMHDFNVNAATSIWSFDRDSFFSSSHALHLDNSSTLYSRRTNSLQSTCSSSSSSSTSPTTTSSLDTDFDLTSPFFSPQQQNHQFLPDLDLLLPDPTSPTLPTTEAQECLLFASTESIREDLRLVANYVSTLEERVSQNVRCAGLRQKAEMEARRFCRSDEKKKWWDEDWRGVMDGEAGDLVARFDASDLKKRLGGIRRDIEGIVGFT</sequence>
<accession>A0A9Q9EM30</accession>
<evidence type="ECO:0000256" key="1">
    <source>
        <dbReference type="SAM" id="MobiDB-lite"/>
    </source>
</evidence>
<gene>
    <name evidence="2" type="ORF">Slin15195_G073520</name>
</gene>
<reference evidence="2" key="1">
    <citation type="submission" date="2022-06" db="EMBL/GenBank/DDBJ databases">
        <title>Complete genome sequences of two strains of the flax pathogen Septoria linicola.</title>
        <authorList>
            <person name="Lapalu N."/>
            <person name="Simon A."/>
            <person name="Demenou B."/>
            <person name="Paumier D."/>
            <person name="Guillot M.-P."/>
            <person name="Gout L."/>
            <person name="Valade R."/>
        </authorList>
    </citation>
    <scope>NUCLEOTIDE SEQUENCE</scope>
    <source>
        <strain evidence="2">SE15195</strain>
    </source>
</reference>
<name>A0A9Q9EM30_9PEZI</name>
<feature type="region of interest" description="Disordered" evidence="1">
    <location>
        <begin position="1"/>
        <end position="27"/>
    </location>
</feature>
<dbReference type="Proteomes" id="UP001056384">
    <property type="component" value="Chromosome 6"/>
</dbReference>
<evidence type="ECO:0000313" key="3">
    <source>
        <dbReference type="Proteomes" id="UP001056384"/>
    </source>
</evidence>
<protein>
    <submittedName>
        <fullName evidence="2">Uncharacterized protein</fullName>
    </submittedName>
</protein>